<dbReference type="Pfam" id="PF00194">
    <property type="entry name" value="Carb_anhydrase"/>
    <property type="match status" value="1"/>
</dbReference>
<evidence type="ECO:0000256" key="2">
    <source>
        <dbReference type="ARBA" id="ARBA00010718"/>
    </source>
</evidence>
<keyword evidence="5 8" id="KW-0862">Zinc</keyword>
<protein>
    <recommendedName>
        <fullName evidence="3 8">Carbonic anhydrase</fullName>
        <ecNumber evidence="3 8">4.2.1.1</ecNumber>
    </recommendedName>
</protein>
<feature type="domain" description="Alpha-carbonic anhydrase" evidence="9">
    <location>
        <begin position="36"/>
        <end position="297"/>
    </location>
</feature>
<proteinExistence type="inferred from homology"/>
<organism evidence="10 11">
    <name type="scientific">Hypsibius exemplaris</name>
    <name type="common">Freshwater tardigrade</name>
    <dbReference type="NCBI Taxonomy" id="2072580"/>
    <lineage>
        <taxon>Eukaryota</taxon>
        <taxon>Metazoa</taxon>
        <taxon>Ecdysozoa</taxon>
        <taxon>Tardigrada</taxon>
        <taxon>Eutardigrada</taxon>
        <taxon>Parachela</taxon>
        <taxon>Hypsibioidea</taxon>
        <taxon>Hypsibiidae</taxon>
        <taxon>Hypsibius</taxon>
    </lineage>
</organism>
<dbReference type="InterPro" id="IPR001148">
    <property type="entry name" value="CA_dom"/>
</dbReference>
<dbReference type="PANTHER" id="PTHR18952:SF265">
    <property type="entry name" value="CARBONIC ANHYDRASE"/>
    <property type="match status" value="1"/>
</dbReference>
<dbReference type="OrthoDB" id="429145at2759"/>
<dbReference type="CDD" id="cd00326">
    <property type="entry name" value="alpha_CA"/>
    <property type="match status" value="1"/>
</dbReference>
<comment type="cofactor">
    <cofactor evidence="8">
        <name>Zn(2+)</name>
        <dbReference type="ChEBI" id="CHEBI:29105"/>
    </cofactor>
</comment>
<dbReference type="PROSITE" id="PS51144">
    <property type="entry name" value="ALPHA_CA_2"/>
    <property type="match status" value="1"/>
</dbReference>
<accession>A0A1W0WBD7</accession>
<evidence type="ECO:0000259" key="9">
    <source>
        <dbReference type="PROSITE" id="PS51144"/>
    </source>
</evidence>
<dbReference type="PANTHER" id="PTHR18952">
    <property type="entry name" value="CARBONIC ANHYDRASE"/>
    <property type="match status" value="1"/>
</dbReference>
<dbReference type="SMART" id="SM01057">
    <property type="entry name" value="Carb_anhydrase"/>
    <property type="match status" value="1"/>
</dbReference>
<keyword evidence="6 8" id="KW-0456">Lyase</keyword>
<evidence type="ECO:0000256" key="4">
    <source>
        <dbReference type="ARBA" id="ARBA00022723"/>
    </source>
</evidence>
<keyword evidence="4 8" id="KW-0479">Metal-binding</keyword>
<keyword evidence="11" id="KW-1185">Reference proteome</keyword>
<comment type="similarity">
    <text evidence="2 8">Belongs to the alpha-carbonic anhydrase family.</text>
</comment>
<comment type="caution">
    <text evidence="10">The sequence shown here is derived from an EMBL/GenBank/DDBJ whole genome shotgun (WGS) entry which is preliminary data.</text>
</comment>
<comment type="function">
    <text evidence="1 8">Reversible hydration of carbon dioxide.</text>
</comment>
<evidence type="ECO:0000256" key="8">
    <source>
        <dbReference type="RuleBase" id="RU367011"/>
    </source>
</evidence>
<evidence type="ECO:0000256" key="5">
    <source>
        <dbReference type="ARBA" id="ARBA00022833"/>
    </source>
</evidence>
<dbReference type="Proteomes" id="UP000192578">
    <property type="component" value="Unassembled WGS sequence"/>
</dbReference>
<dbReference type="InterPro" id="IPR023561">
    <property type="entry name" value="Carbonic_anhydrase_a-class"/>
</dbReference>
<reference evidence="11" key="1">
    <citation type="submission" date="2017-01" db="EMBL/GenBank/DDBJ databases">
        <title>Comparative genomics of anhydrobiosis in the tardigrade Hypsibius dujardini.</title>
        <authorList>
            <person name="Yoshida Y."/>
            <person name="Koutsovoulos G."/>
            <person name="Laetsch D."/>
            <person name="Stevens L."/>
            <person name="Kumar S."/>
            <person name="Horikawa D."/>
            <person name="Ishino K."/>
            <person name="Komine S."/>
            <person name="Tomita M."/>
            <person name="Blaxter M."/>
            <person name="Arakawa K."/>
        </authorList>
    </citation>
    <scope>NUCLEOTIDE SEQUENCE [LARGE SCALE GENOMIC DNA]</scope>
    <source>
        <strain evidence="11">Z151</strain>
    </source>
</reference>
<evidence type="ECO:0000256" key="7">
    <source>
        <dbReference type="ARBA" id="ARBA00048348"/>
    </source>
</evidence>
<evidence type="ECO:0000256" key="3">
    <source>
        <dbReference type="ARBA" id="ARBA00012925"/>
    </source>
</evidence>
<evidence type="ECO:0000256" key="1">
    <source>
        <dbReference type="ARBA" id="ARBA00002904"/>
    </source>
</evidence>
<dbReference type="GO" id="GO:0005886">
    <property type="term" value="C:plasma membrane"/>
    <property type="evidence" value="ECO:0007669"/>
    <property type="project" value="TreeGrafter"/>
</dbReference>
<comment type="catalytic activity">
    <reaction evidence="7 8">
        <text>hydrogencarbonate + H(+) = CO2 + H2O</text>
        <dbReference type="Rhea" id="RHEA:10748"/>
        <dbReference type="ChEBI" id="CHEBI:15377"/>
        <dbReference type="ChEBI" id="CHEBI:15378"/>
        <dbReference type="ChEBI" id="CHEBI:16526"/>
        <dbReference type="ChEBI" id="CHEBI:17544"/>
        <dbReference type="EC" id="4.2.1.1"/>
    </reaction>
</comment>
<evidence type="ECO:0000256" key="6">
    <source>
        <dbReference type="ARBA" id="ARBA00023239"/>
    </source>
</evidence>
<dbReference type="InterPro" id="IPR018338">
    <property type="entry name" value="Carbonic_anhydrase_a-class_CS"/>
</dbReference>
<dbReference type="InterPro" id="IPR036398">
    <property type="entry name" value="CA_dom_sf"/>
</dbReference>
<gene>
    <name evidence="10" type="ORF">BV898_13168</name>
</gene>
<dbReference type="GO" id="GO:0004089">
    <property type="term" value="F:carbonate dehydratase activity"/>
    <property type="evidence" value="ECO:0007669"/>
    <property type="project" value="UniProtKB-UniRule"/>
</dbReference>
<dbReference type="EMBL" id="MTYJ01000142">
    <property type="protein sequence ID" value="OQV12524.1"/>
    <property type="molecule type" value="Genomic_DNA"/>
</dbReference>
<dbReference type="GO" id="GO:0008270">
    <property type="term" value="F:zinc ion binding"/>
    <property type="evidence" value="ECO:0007669"/>
    <property type="project" value="UniProtKB-UniRule"/>
</dbReference>
<dbReference type="SUPFAM" id="SSF51069">
    <property type="entry name" value="Carbonic anhydrase"/>
    <property type="match status" value="1"/>
</dbReference>
<dbReference type="EC" id="4.2.1.1" evidence="3 8"/>
<evidence type="ECO:0000313" key="11">
    <source>
        <dbReference type="Proteomes" id="UP000192578"/>
    </source>
</evidence>
<dbReference type="Gene3D" id="3.10.200.10">
    <property type="entry name" value="Alpha carbonic anhydrase"/>
    <property type="match status" value="1"/>
</dbReference>
<dbReference type="AlphaFoldDB" id="A0A1W0WBD7"/>
<dbReference type="PROSITE" id="PS00162">
    <property type="entry name" value="ALPHA_CA_1"/>
    <property type="match status" value="1"/>
</dbReference>
<name>A0A1W0WBD7_HYPEX</name>
<sequence>MLSLRSRCSHFAGVYSWCLELFIPLKQRKFTGDTKMSLMRNRQPNGKGFSILQRHSPIPDSHQPNAGAVGGDTRPIEFRNYDYFPVNHTWTVVDNGHAVQFSATFPTGKIPTVRGGGLLDSYALTQFHFHWGSDDSRGSEHVVEGKRYPLELHIVHQKTTDDDINAGQDSTGLAVIGILFDLAGPADPPNAFLEEITYAIEVTLEPNRTTRMTLAAFNMAHLLSDSPDYYRYLGSLTTPPCSEAVVWSIMKTTMKITEKQLKTFRGLHEKPNDAVDLLEDNYRPLQSLNGRVIRAFSDSYTTSRVIGLSTIPPLTDKPQQVARTTSNAEQIASLFSRAFFVVFFGLIPATVF</sequence>
<evidence type="ECO:0000313" key="10">
    <source>
        <dbReference type="EMBL" id="OQV12524.1"/>
    </source>
</evidence>